<keyword evidence="3" id="KW-1185">Reference proteome</keyword>
<organism evidence="2 3">
    <name type="scientific">Intestinibacter bartlettii</name>
    <dbReference type="NCBI Taxonomy" id="261299"/>
    <lineage>
        <taxon>Bacteria</taxon>
        <taxon>Bacillati</taxon>
        <taxon>Bacillota</taxon>
        <taxon>Clostridia</taxon>
        <taxon>Peptostreptococcales</taxon>
        <taxon>Peptostreptococcaceae</taxon>
        <taxon>Intestinibacter</taxon>
    </lineage>
</organism>
<dbReference type="EMBL" id="JAJBMB010000006">
    <property type="protein sequence ID" value="MCB5446122.1"/>
    <property type="molecule type" value="Genomic_DNA"/>
</dbReference>
<sequence length="1169" mass="135581">MEKRDEFIEARKLIYEEVKKELLGPGSEDISGNKEHEIITDDPISRYSLGILFPVEDSDTSENNDDIYEGLLNDIDDSINRTNETKPSSMGITFFAKGEIKQLSIRISAAKYRKSTLNDCRVIYEGEDFFKYNELKKYIYREEKFLKLKEPLDYKIVSTYLNTDDESEEYKYFKNVVYTLIRQCRINNKSKDGFVRVPLPIDKVLKIDLDGNYSVLNIENEFFDNVNVKMSYNLQICIYTRKYSNNIKSYTVVLCNNEEYESFGRDEKSIFQPQIEISTDDNPGIIFIENRNSDIIDINLDLDDEEINSELLYRDKKNYGIGHGVSTMQYVDITTGLGKIKTSFIPVYEVKGMDFNLKDISTEVLSMKNLSDYSNLTDTEIISNLKIIVNKYNEWIKCLEKDVENFNGVLKKAALKNIAECKICSKRIDKGIEILKNNNNAFLAFKLMNRALFMQRIQTQNIEQYKERYPDDEKYPLKQIDFRNESYDKGVWRAFQIGYILMCLESIVNPYCNDRDIVDLIWVPTGGGKTEAYLGLTAFVIFLRKIENNKDNGTAVIMRYTLRLLTSQQFIRASMLICACELIRKENPKLLGKDRITIGIWIGGDQTPNTKKQAKEKYNDLIKYTGNFKKSQNPFQILKCPWCGTKLEKENINGKQVGKWGYNFDNKNNSIFCTDNKCEFSRRIELPIEVVDEFIYENPPTLLFGTVDKFAMITWKGEARNLFALNPANKNKSPELIIQDELHLISGPLGSIVGEYETTIDLLCSEKGIKPKIIASTATIKRAKEQCNQLYVRDVRQFPPSGLSQKDSFFVKEDDNNPGRLYVGIMGAGKTLTTTQVRLMSALTNRVNMLDIKDEIKSEYWTLVCYFNTLKELGMTRNLIDADIQQNINTVTKRLLYYKPQRNLFNKAELTSRVNFNDINNTLKNLELGLLDRDKEKKQYPIDILLASNMISVGVDISRLNLMMVLEQPKLTAEYIQATSRVGRRHPGIVFTLYNPTRSRDRSHYENFYDYHQSFYKYVEPTSVTSFSEPAVERMLQSVFIALIRHIVGLNENKSASEFSRDNTKIDIQVNHILERVQRLLLREGESEEIIKQELEEIKIYLEDIIYKWENKIQESDELFYDAKGKPSLLQRFDSLKPRNNDINVLTSMRNVDGQAKVDIILFEGEEDE</sequence>
<evidence type="ECO:0000313" key="3">
    <source>
        <dbReference type="Proteomes" id="UP001299409"/>
    </source>
</evidence>
<gene>
    <name evidence="2" type="ORF">LIP50_07915</name>
</gene>
<name>A0ABS8CZ06_9FIRM</name>
<evidence type="ECO:0000259" key="1">
    <source>
        <dbReference type="PROSITE" id="PS51194"/>
    </source>
</evidence>
<proteinExistence type="predicted"/>
<dbReference type="RefSeq" id="WP_226914925.1">
    <property type="nucleotide sequence ID" value="NZ_BAABXU010000001.1"/>
</dbReference>
<keyword evidence="2" id="KW-0067">ATP-binding</keyword>
<comment type="caution">
    <text evidence="2">The sequence shown here is derived from an EMBL/GenBank/DDBJ whole genome shotgun (WGS) entry which is preliminary data.</text>
</comment>
<keyword evidence="2" id="KW-0547">Nucleotide-binding</keyword>
<reference evidence="2 3" key="1">
    <citation type="submission" date="2021-10" db="EMBL/GenBank/DDBJ databases">
        <title>Collection of gut derived symbiotic bacterial strains cultured from healthy donors.</title>
        <authorList>
            <person name="Lin H."/>
            <person name="Littmann E."/>
            <person name="Claire K."/>
            <person name="Pamer E."/>
        </authorList>
    </citation>
    <scope>NUCLEOTIDE SEQUENCE [LARGE SCALE GENOMIC DNA]</scope>
    <source>
        <strain evidence="2 3">MSK.17.68</strain>
    </source>
</reference>
<dbReference type="SUPFAM" id="SSF52540">
    <property type="entry name" value="P-loop containing nucleoside triphosphate hydrolases"/>
    <property type="match status" value="2"/>
</dbReference>
<dbReference type="Gene3D" id="3.40.50.300">
    <property type="entry name" value="P-loop containing nucleotide triphosphate hydrolases"/>
    <property type="match status" value="2"/>
</dbReference>
<dbReference type="InterPro" id="IPR001650">
    <property type="entry name" value="Helicase_C-like"/>
</dbReference>
<accession>A0ABS8CZ06</accession>
<dbReference type="PROSITE" id="PS51194">
    <property type="entry name" value="HELICASE_CTER"/>
    <property type="match status" value="1"/>
</dbReference>
<dbReference type="CDD" id="cd18785">
    <property type="entry name" value="SF2_C"/>
    <property type="match status" value="1"/>
</dbReference>
<evidence type="ECO:0000313" key="2">
    <source>
        <dbReference type="EMBL" id="MCB5446122.1"/>
    </source>
</evidence>
<dbReference type="SMART" id="SM00490">
    <property type="entry name" value="HELICc"/>
    <property type="match status" value="1"/>
</dbReference>
<keyword evidence="2" id="KW-0378">Hydrolase</keyword>
<dbReference type="GO" id="GO:0004386">
    <property type="term" value="F:helicase activity"/>
    <property type="evidence" value="ECO:0007669"/>
    <property type="project" value="UniProtKB-KW"/>
</dbReference>
<dbReference type="Pfam" id="PF00271">
    <property type="entry name" value="Helicase_C"/>
    <property type="match status" value="1"/>
</dbReference>
<dbReference type="InterPro" id="IPR027417">
    <property type="entry name" value="P-loop_NTPase"/>
</dbReference>
<keyword evidence="2" id="KW-0347">Helicase</keyword>
<feature type="domain" description="Helicase C-terminal" evidence="1">
    <location>
        <begin position="883"/>
        <end position="1028"/>
    </location>
</feature>
<protein>
    <submittedName>
        <fullName evidence="2">Helicase</fullName>
    </submittedName>
</protein>
<dbReference type="Proteomes" id="UP001299409">
    <property type="component" value="Unassembled WGS sequence"/>
</dbReference>